<keyword evidence="2 6" id="KW-0863">Zinc-finger</keyword>
<dbReference type="SMART" id="SM00356">
    <property type="entry name" value="ZnF_C3H1"/>
    <property type="match status" value="2"/>
</dbReference>
<feature type="domain" description="C3H1-type" evidence="8">
    <location>
        <begin position="200"/>
        <end position="227"/>
    </location>
</feature>
<feature type="zinc finger region" description="C3H1-type" evidence="6">
    <location>
        <begin position="234"/>
        <end position="262"/>
    </location>
</feature>
<keyword evidence="3 5" id="KW-0802">TPR repeat</keyword>
<dbReference type="Gene3D" id="3.30.1370.210">
    <property type="match status" value="1"/>
</dbReference>
<evidence type="ECO:0000313" key="9">
    <source>
        <dbReference type="EMBL" id="KIJ13194.1"/>
    </source>
</evidence>
<reference evidence="9 10" key="1">
    <citation type="submission" date="2014-06" db="EMBL/GenBank/DDBJ databases">
        <authorList>
            <consortium name="DOE Joint Genome Institute"/>
            <person name="Kuo A."/>
            <person name="Kohler A."/>
            <person name="Nagy L.G."/>
            <person name="Floudas D."/>
            <person name="Copeland A."/>
            <person name="Barry K.W."/>
            <person name="Cichocki N."/>
            <person name="Veneault-Fourrey C."/>
            <person name="LaButti K."/>
            <person name="Lindquist E.A."/>
            <person name="Lipzen A."/>
            <person name="Lundell T."/>
            <person name="Morin E."/>
            <person name="Murat C."/>
            <person name="Sun H."/>
            <person name="Tunlid A."/>
            <person name="Henrissat B."/>
            <person name="Grigoriev I.V."/>
            <person name="Hibbett D.S."/>
            <person name="Martin F."/>
            <person name="Nordberg H.P."/>
            <person name="Cantor M.N."/>
            <person name="Hua S.X."/>
        </authorList>
    </citation>
    <scope>NUCLEOTIDE SEQUENCE [LARGE SCALE GENOMIC DNA]</scope>
    <source>
        <strain evidence="9 10">ATCC 200175</strain>
    </source>
</reference>
<dbReference type="SMART" id="SM00028">
    <property type="entry name" value="TPR"/>
    <property type="match status" value="3"/>
</dbReference>
<dbReference type="GO" id="GO:0008270">
    <property type="term" value="F:zinc ion binding"/>
    <property type="evidence" value="ECO:0007669"/>
    <property type="project" value="UniProtKB-KW"/>
</dbReference>
<reference evidence="10" key="2">
    <citation type="submission" date="2015-01" db="EMBL/GenBank/DDBJ databases">
        <title>Evolutionary Origins and Diversification of the Mycorrhizal Mutualists.</title>
        <authorList>
            <consortium name="DOE Joint Genome Institute"/>
            <consortium name="Mycorrhizal Genomics Consortium"/>
            <person name="Kohler A."/>
            <person name="Kuo A."/>
            <person name="Nagy L.G."/>
            <person name="Floudas D."/>
            <person name="Copeland A."/>
            <person name="Barry K.W."/>
            <person name="Cichocki N."/>
            <person name="Veneault-Fourrey C."/>
            <person name="LaButti K."/>
            <person name="Lindquist E.A."/>
            <person name="Lipzen A."/>
            <person name="Lundell T."/>
            <person name="Morin E."/>
            <person name="Murat C."/>
            <person name="Riley R."/>
            <person name="Ohm R."/>
            <person name="Sun H."/>
            <person name="Tunlid A."/>
            <person name="Henrissat B."/>
            <person name="Grigoriev I.V."/>
            <person name="Hibbett D.S."/>
            <person name="Martin F."/>
        </authorList>
    </citation>
    <scope>NUCLEOTIDE SEQUENCE [LARGE SCALE GENOMIC DNA]</scope>
    <source>
        <strain evidence="10">ATCC 200175</strain>
    </source>
</reference>
<dbReference type="InterPro" id="IPR019734">
    <property type="entry name" value="TPR_rpt"/>
</dbReference>
<dbReference type="HOGENOM" id="CLU_037978_0_0_1"/>
<dbReference type="GO" id="GO:0101031">
    <property type="term" value="C:protein folding chaperone complex"/>
    <property type="evidence" value="ECO:0007669"/>
    <property type="project" value="TreeGrafter"/>
</dbReference>
<dbReference type="InterPro" id="IPR000571">
    <property type="entry name" value="Znf_CCCH"/>
</dbReference>
<evidence type="ECO:0000256" key="6">
    <source>
        <dbReference type="PROSITE-ProRule" id="PRU00723"/>
    </source>
</evidence>
<evidence type="ECO:0000256" key="4">
    <source>
        <dbReference type="ARBA" id="ARBA00022833"/>
    </source>
</evidence>
<accession>A0A0C9SV96</accession>
<feature type="zinc finger region" description="C3H1-type" evidence="6">
    <location>
        <begin position="200"/>
        <end position="227"/>
    </location>
</feature>
<dbReference type="AlphaFoldDB" id="A0A0C9SV96"/>
<evidence type="ECO:0000256" key="7">
    <source>
        <dbReference type="SAM" id="MobiDB-lite"/>
    </source>
</evidence>
<dbReference type="InterPro" id="IPR011990">
    <property type="entry name" value="TPR-like_helical_dom_sf"/>
</dbReference>
<dbReference type="Pfam" id="PF13181">
    <property type="entry name" value="TPR_8"/>
    <property type="match status" value="2"/>
</dbReference>
<protein>
    <recommendedName>
        <fullName evidence="8">C3H1-type domain-containing protein</fullName>
    </recommendedName>
</protein>
<feature type="compositionally biased region" description="Acidic residues" evidence="7">
    <location>
        <begin position="173"/>
        <end position="191"/>
    </location>
</feature>
<feature type="repeat" description="TPR" evidence="5">
    <location>
        <begin position="116"/>
        <end position="149"/>
    </location>
</feature>
<dbReference type="EMBL" id="KN819354">
    <property type="protein sequence ID" value="KIJ13194.1"/>
    <property type="molecule type" value="Genomic_DNA"/>
</dbReference>
<feature type="compositionally biased region" description="Polar residues" evidence="7">
    <location>
        <begin position="1"/>
        <end position="18"/>
    </location>
</feature>
<organism evidence="9 10">
    <name type="scientific">Paxillus involutus ATCC 200175</name>
    <dbReference type="NCBI Taxonomy" id="664439"/>
    <lineage>
        <taxon>Eukaryota</taxon>
        <taxon>Fungi</taxon>
        <taxon>Dikarya</taxon>
        <taxon>Basidiomycota</taxon>
        <taxon>Agaricomycotina</taxon>
        <taxon>Agaricomycetes</taxon>
        <taxon>Agaricomycetidae</taxon>
        <taxon>Boletales</taxon>
        <taxon>Paxilineae</taxon>
        <taxon>Paxillaceae</taxon>
        <taxon>Paxillus</taxon>
    </lineage>
</organism>
<evidence type="ECO:0000259" key="8">
    <source>
        <dbReference type="PROSITE" id="PS50103"/>
    </source>
</evidence>
<feature type="region of interest" description="Disordered" evidence="7">
    <location>
        <begin position="1"/>
        <end position="21"/>
    </location>
</feature>
<dbReference type="PANTHER" id="PTHR46423">
    <property type="entry name" value="RNA POLYMERASE II-ASSOCIATED PROTEIN 3"/>
    <property type="match status" value="1"/>
</dbReference>
<dbReference type="Gene3D" id="1.25.40.10">
    <property type="entry name" value="Tetratricopeptide repeat domain"/>
    <property type="match status" value="1"/>
</dbReference>
<gene>
    <name evidence="9" type="ORF">PAXINDRAFT_177052</name>
</gene>
<dbReference type="SUPFAM" id="SSF90229">
    <property type="entry name" value="CCCH zinc finger"/>
    <property type="match status" value="1"/>
</dbReference>
<dbReference type="InterPro" id="IPR036855">
    <property type="entry name" value="Znf_CCCH_sf"/>
</dbReference>
<keyword evidence="1 6" id="KW-0479">Metal-binding</keyword>
<evidence type="ECO:0000256" key="5">
    <source>
        <dbReference type="PROSITE-ProRule" id="PRU00339"/>
    </source>
</evidence>
<proteinExistence type="predicted"/>
<dbReference type="OrthoDB" id="245563at2759"/>
<evidence type="ECO:0000313" key="10">
    <source>
        <dbReference type="Proteomes" id="UP000053647"/>
    </source>
</evidence>
<evidence type="ECO:0000256" key="3">
    <source>
        <dbReference type="ARBA" id="ARBA00022803"/>
    </source>
</evidence>
<feature type="domain" description="C3H1-type" evidence="8">
    <location>
        <begin position="234"/>
        <end position="262"/>
    </location>
</feature>
<dbReference type="Proteomes" id="UP000053647">
    <property type="component" value="Unassembled WGS sequence"/>
</dbReference>
<keyword evidence="10" id="KW-1185">Reference proteome</keyword>
<dbReference type="InterPro" id="IPR051966">
    <property type="entry name" value="RPAP3"/>
</dbReference>
<dbReference type="PANTHER" id="PTHR46423:SF1">
    <property type="entry name" value="RNA POLYMERASE II-ASSOCIATED PROTEIN 3"/>
    <property type="match status" value="1"/>
</dbReference>
<dbReference type="PROSITE" id="PS50103">
    <property type="entry name" value="ZF_C3H1"/>
    <property type="match status" value="2"/>
</dbReference>
<feature type="repeat" description="TPR" evidence="5">
    <location>
        <begin position="44"/>
        <end position="77"/>
    </location>
</feature>
<feature type="region of interest" description="Disordered" evidence="7">
    <location>
        <begin position="170"/>
        <end position="196"/>
    </location>
</feature>
<evidence type="ECO:0000256" key="2">
    <source>
        <dbReference type="ARBA" id="ARBA00022771"/>
    </source>
</evidence>
<dbReference type="PROSITE" id="PS50005">
    <property type="entry name" value="TPR"/>
    <property type="match status" value="2"/>
</dbReference>
<evidence type="ECO:0000256" key="1">
    <source>
        <dbReference type="ARBA" id="ARBA00022723"/>
    </source>
</evidence>
<sequence length="377" mass="41669">MRQSKQGSTSKPSSNGKSAVTVADMLQARASKRAAKAQERRAKSEKLKEEGNALYRVEDYTNAIECYQKAIDVHVHGSAATPVLLTNLAAAYIKLEMYGAAHFTATEALIGDPKSVKARFRRGVARQNMDMLDAAVTDFRTVLSLDPENQETKARLGFVEELSLVNEGIDTGYSDDEFPSPSEDPELEDSMSDSSDCEHGGNDIPCKFYNHDGCAKGPACRFSHAPDNKSERDALGKNVCSYFLMGLCKFGDNRCSYSHSREYLPEKGWWTTAEGLTSARKLYKHARVLPKEVVKVAEDYVAASFGRLGKDKAPQKKKSKNGRCQSHAFLYGGSDSEEEELNEYGFTNSDTQELLSQGVKPWDDDAYDVLAALRDGY</sequence>
<name>A0A0C9SV96_PAXIN</name>
<dbReference type="SUPFAM" id="SSF48452">
    <property type="entry name" value="TPR-like"/>
    <property type="match status" value="1"/>
</dbReference>
<keyword evidence="4 6" id="KW-0862">Zinc</keyword>